<feature type="domain" description="Roadblock/LAMTOR2" evidence="1">
    <location>
        <begin position="8"/>
        <end position="96"/>
    </location>
</feature>
<gene>
    <name evidence="2" type="ORF">MNBD_GAMMA18-2037</name>
</gene>
<reference evidence="2" key="1">
    <citation type="submission" date="2018-06" db="EMBL/GenBank/DDBJ databases">
        <authorList>
            <person name="Zhirakovskaya E."/>
        </authorList>
    </citation>
    <scope>NUCLEOTIDE SEQUENCE</scope>
</reference>
<protein>
    <recommendedName>
        <fullName evidence="1">Roadblock/LAMTOR2 domain-containing protein</fullName>
    </recommendedName>
</protein>
<dbReference type="SMART" id="SM00960">
    <property type="entry name" value="Robl_LC7"/>
    <property type="match status" value="1"/>
</dbReference>
<dbReference type="PANTHER" id="PTHR36222">
    <property type="entry name" value="SERINE PROTEASE INHIBITOR RV3364C"/>
    <property type="match status" value="1"/>
</dbReference>
<proteinExistence type="predicted"/>
<dbReference type="AlphaFoldDB" id="A0A3B0ZIT7"/>
<dbReference type="Gene3D" id="3.30.450.30">
    <property type="entry name" value="Dynein light chain 2a, cytoplasmic"/>
    <property type="match status" value="1"/>
</dbReference>
<dbReference type="PANTHER" id="PTHR36222:SF1">
    <property type="entry name" value="SERINE PROTEASE INHIBITOR RV3364C"/>
    <property type="match status" value="1"/>
</dbReference>
<sequence>MSKQDELNKITKELRANVPDISGVMIASDEGLSIATDFAEEDAVRVAAVSAAASGLGNRISQNASLGEPEEVMVKGRDGLLLIYLAGNNSVLAVRAPARGNLGLVRLEASSAAQSVRKILS</sequence>
<evidence type="ECO:0000259" key="1">
    <source>
        <dbReference type="SMART" id="SM00960"/>
    </source>
</evidence>
<dbReference type="Pfam" id="PF03259">
    <property type="entry name" value="Robl_LC7"/>
    <property type="match status" value="1"/>
</dbReference>
<accession>A0A3B0ZIT7</accession>
<evidence type="ECO:0000313" key="2">
    <source>
        <dbReference type="EMBL" id="VAW87282.1"/>
    </source>
</evidence>
<name>A0A3B0ZIT7_9ZZZZ</name>
<dbReference type="SUPFAM" id="SSF103196">
    <property type="entry name" value="Roadblock/LC7 domain"/>
    <property type="match status" value="1"/>
</dbReference>
<dbReference type="InterPro" id="IPR053141">
    <property type="entry name" value="Mycobact_SerProt_Inhib_Rv3364c"/>
</dbReference>
<dbReference type="InterPro" id="IPR004942">
    <property type="entry name" value="Roadblock/LAMTOR2_dom"/>
</dbReference>
<organism evidence="2">
    <name type="scientific">hydrothermal vent metagenome</name>
    <dbReference type="NCBI Taxonomy" id="652676"/>
    <lineage>
        <taxon>unclassified sequences</taxon>
        <taxon>metagenomes</taxon>
        <taxon>ecological metagenomes</taxon>
    </lineage>
</organism>
<dbReference type="EMBL" id="UOFP01000178">
    <property type="protein sequence ID" value="VAW87282.1"/>
    <property type="molecule type" value="Genomic_DNA"/>
</dbReference>